<protein>
    <submittedName>
        <fullName evidence="2">Uncharacterized protein</fullName>
    </submittedName>
</protein>
<name>A0A7Y9RWI4_9ACTN</name>
<comment type="caution">
    <text evidence="2">The sequence shown here is derived from an EMBL/GenBank/DDBJ whole genome shotgun (WGS) entry which is preliminary data.</text>
</comment>
<dbReference type="RefSeq" id="WP_179517755.1">
    <property type="nucleotide sequence ID" value="NZ_JACCAC010000001.1"/>
</dbReference>
<gene>
    <name evidence="2" type="ORF">BJ989_001584</name>
</gene>
<evidence type="ECO:0000313" key="3">
    <source>
        <dbReference type="Proteomes" id="UP000544110"/>
    </source>
</evidence>
<dbReference type="Proteomes" id="UP000544110">
    <property type="component" value="Unassembled WGS sequence"/>
</dbReference>
<evidence type="ECO:0000313" key="2">
    <source>
        <dbReference type="EMBL" id="NYG55280.1"/>
    </source>
</evidence>
<feature type="region of interest" description="Disordered" evidence="1">
    <location>
        <begin position="117"/>
        <end position="141"/>
    </location>
</feature>
<evidence type="ECO:0000256" key="1">
    <source>
        <dbReference type="SAM" id="MobiDB-lite"/>
    </source>
</evidence>
<sequence>MESDNQQATVRVEAAVRVLDDAAVKVTVLAAESATSSRGSLRLTGLELALVADALAGLASADLAIEGAEVSTESPLRLIATALDLLTQAADAGYEEVRLKVIGTHTWRWSRWTSTASPSLTAAGPGRDSGPLPRRPCAVGDDYQDETPVDCHTHSVKTEPFSPALLDLLREHLSTSERVFTVSSGQPNWIIEITPERLLVETESSRKAGTGPQDVPAWMFEAAWQRLTTRRKLTNRELLATDDLNVKRSSLVCAVLAKLPGVTVAGTRPITLTYAPE</sequence>
<organism evidence="2 3">
    <name type="scientific">Nocardioides perillae</name>
    <dbReference type="NCBI Taxonomy" id="1119534"/>
    <lineage>
        <taxon>Bacteria</taxon>
        <taxon>Bacillati</taxon>
        <taxon>Actinomycetota</taxon>
        <taxon>Actinomycetes</taxon>
        <taxon>Propionibacteriales</taxon>
        <taxon>Nocardioidaceae</taxon>
        <taxon>Nocardioides</taxon>
    </lineage>
</organism>
<dbReference type="EMBL" id="JACCAC010000001">
    <property type="protein sequence ID" value="NYG55280.1"/>
    <property type="molecule type" value="Genomic_DNA"/>
</dbReference>
<reference evidence="2 3" key="1">
    <citation type="submission" date="2020-07" db="EMBL/GenBank/DDBJ databases">
        <title>Sequencing the genomes of 1000 actinobacteria strains.</title>
        <authorList>
            <person name="Klenk H.-P."/>
        </authorList>
    </citation>
    <scope>NUCLEOTIDE SEQUENCE [LARGE SCALE GENOMIC DNA]</scope>
    <source>
        <strain evidence="2 3">DSM 24552</strain>
    </source>
</reference>
<keyword evidence="3" id="KW-1185">Reference proteome</keyword>
<dbReference type="AlphaFoldDB" id="A0A7Y9RWI4"/>
<accession>A0A7Y9RWI4</accession>
<proteinExistence type="predicted"/>